<dbReference type="RefSeq" id="WP_051511946.1">
    <property type="nucleotide sequence ID" value="NZ_AVFL01000006.1"/>
</dbReference>
<sequence length="179" mass="19007">MPSLNAQTKHPVTITLNDGTRTGHASPRMLLSDFLRHELGAHGTKVGCEHGVCGACTIRLDGVAARACLTLAVQADGRRVDTVEGLAPDGRMTTLQDAFNRHHALQCGFCTAGILMSLSDYLERVPKPTETELRDMLSGHLCRCTGYAGIVRAVMDVTGQASGNADAKDASGRKEPGHV</sequence>
<dbReference type="Gene3D" id="1.10.150.120">
    <property type="entry name" value="[2Fe-2S]-binding domain"/>
    <property type="match status" value="1"/>
</dbReference>
<comment type="caution">
    <text evidence="8">The sequence shown here is derived from an EMBL/GenBank/DDBJ whole genome shotgun (WGS) entry which is preliminary data.</text>
</comment>
<evidence type="ECO:0000256" key="3">
    <source>
        <dbReference type="ARBA" id="ARBA00023002"/>
    </source>
</evidence>
<dbReference type="GO" id="GO:0051537">
    <property type="term" value="F:2 iron, 2 sulfur cluster binding"/>
    <property type="evidence" value="ECO:0007669"/>
    <property type="project" value="UniProtKB-KW"/>
</dbReference>
<dbReference type="SUPFAM" id="SSF54292">
    <property type="entry name" value="2Fe-2S ferredoxin-like"/>
    <property type="match status" value="1"/>
</dbReference>
<protein>
    <submittedName>
        <fullName evidence="8">(2Fe-2S)-binding protein</fullName>
    </submittedName>
</protein>
<evidence type="ECO:0000313" key="9">
    <source>
        <dbReference type="Proteomes" id="UP000019486"/>
    </source>
</evidence>
<evidence type="ECO:0000256" key="1">
    <source>
        <dbReference type="ARBA" id="ARBA00022714"/>
    </source>
</evidence>
<feature type="compositionally biased region" description="Polar residues" evidence="6">
    <location>
        <begin position="1"/>
        <end position="20"/>
    </location>
</feature>
<keyword evidence="9" id="KW-1185">Reference proteome</keyword>
<dbReference type="EMBL" id="AVFL01000006">
    <property type="protein sequence ID" value="EWY40870.1"/>
    <property type="molecule type" value="Genomic_DNA"/>
</dbReference>
<evidence type="ECO:0000313" key="8">
    <source>
        <dbReference type="EMBL" id="EWY40870.1"/>
    </source>
</evidence>
<proteinExistence type="predicted"/>
<accession>W9H3U9</accession>
<evidence type="ECO:0000256" key="5">
    <source>
        <dbReference type="ARBA" id="ARBA00023014"/>
    </source>
</evidence>
<dbReference type="AlphaFoldDB" id="W9H3U9"/>
<dbReference type="InterPro" id="IPR036010">
    <property type="entry name" value="2Fe-2S_ferredoxin-like_sf"/>
</dbReference>
<dbReference type="CDD" id="cd00207">
    <property type="entry name" value="fer2"/>
    <property type="match status" value="1"/>
</dbReference>
<dbReference type="InterPro" id="IPR036884">
    <property type="entry name" value="2Fe-2S-bd_dom_sf"/>
</dbReference>
<keyword evidence="2" id="KW-0479">Metal-binding</keyword>
<dbReference type="Gene3D" id="3.10.20.30">
    <property type="match status" value="1"/>
</dbReference>
<dbReference type="InterPro" id="IPR001041">
    <property type="entry name" value="2Fe-2S_ferredoxin-type"/>
</dbReference>
<dbReference type="Pfam" id="PF00111">
    <property type="entry name" value="Fer2"/>
    <property type="match status" value="1"/>
</dbReference>
<dbReference type="PROSITE" id="PS51085">
    <property type="entry name" value="2FE2S_FER_2"/>
    <property type="match status" value="1"/>
</dbReference>
<gene>
    <name evidence="8" type="ORF">N825_33610</name>
</gene>
<evidence type="ECO:0000256" key="2">
    <source>
        <dbReference type="ARBA" id="ARBA00022723"/>
    </source>
</evidence>
<feature type="region of interest" description="Disordered" evidence="6">
    <location>
        <begin position="1"/>
        <end position="21"/>
    </location>
</feature>
<evidence type="ECO:0000259" key="7">
    <source>
        <dbReference type="PROSITE" id="PS51085"/>
    </source>
</evidence>
<dbReference type="PANTHER" id="PTHR44379">
    <property type="entry name" value="OXIDOREDUCTASE WITH IRON-SULFUR SUBUNIT"/>
    <property type="match status" value="1"/>
</dbReference>
<dbReference type="GO" id="GO:0046872">
    <property type="term" value="F:metal ion binding"/>
    <property type="evidence" value="ECO:0007669"/>
    <property type="project" value="UniProtKB-KW"/>
</dbReference>
<dbReference type="InterPro" id="IPR002888">
    <property type="entry name" value="2Fe-2S-bd"/>
</dbReference>
<dbReference type="GO" id="GO:0016491">
    <property type="term" value="F:oxidoreductase activity"/>
    <property type="evidence" value="ECO:0007669"/>
    <property type="project" value="UniProtKB-KW"/>
</dbReference>
<dbReference type="OrthoDB" id="7375656at2"/>
<dbReference type="PATRIC" id="fig|1385369.3.peg.2164"/>
<dbReference type="InterPro" id="IPR006058">
    <property type="entry name" value="2Fe2S_fd_BS"/>
</dbReference>
<evidence type="ECO:0000256" key="4">
    <source>
        <dbReference type="ARBA" id="ARBA00023004"/>
    </source>
</evidence>
<dbReference type="InterPro" id="IPR051452">
    <property type="entry name" value="Diverse_Oxidoreductases"/>
</dbReference>
<keyword evidence="3" id="KW-0560">Oxidoreductase</keyword>
<dbReference type="Proteomes" id="UP000019486">
    <property type="component" value="Unassembled WGS sequence"/>
</dbReference>
<evidence type="ECO:0000256" key="6">
    <source>
        <dbReference type="SAM" id="MobiDB-lite"/>
    </source>
</evidence>
<feature type="domain" description="2Fe-2S ferredoxin-type" evidence="7">
    <location>
        <begin position="10"/>
        <end position="86"/>
    </location>
</feature>
<dbReference type="SUPFAM" id="SSF47741">
    <property type="entry name" value="CO dehydrogenase ISP C-domain like"/>
    <property type="match status" value="1"/>
</dbReference>
<keyword evidence="1" id="KW-0001">2Fe-2S</keyword>
<dbReference type="Pfam" id="PF01799">
    <property type="entry name" value="Fer2_2"/>
    <property type="match status" value="1"/>
</dbReference>
<dbReference type="InterPro" id="IPR012675">
    <property type="entry name" value="Beta-grasp_dom_sf"/>
</dbReference>
<keyword evidence="4" id="KW-0408">Iron</keyword>
<dbReference type="PROSITE" id="PS00197">
    <property type="entry name" value="2FE2S_FER_1"/>
    <property type="match status" value="1"/>
</dbReference>
<organism evidence="8 9">
    <name type="scientific">Skermanella stibiiresistens SB22</name>
    <dbReference type="NCBI Taxonomy" id="1385369"/>
    <lineage>
        <taxon>Bacteria</taxon>
        <taxon>Pseudomonadati</taxon>
        <taxon>Pseudomonadota</taxon>
        <taxon>Alphaproteobacteria</taxon>
        <taxon>Rhodospirillales</taxon>
        <taxon>Azospirillaceae</taxon>
        <taxon>Skermanella</taxon>
    </lineage>
</organism>
<dbReference type="STRING" id="1385369.N825_33610"/>
<reference evidence="8 9" key="1">
    <citation type="submission" date="2013-08" db="EMBL/GenBank/DDBJ databases">
        <title>The genome sequence of Skermanella stibiiresistens.</title>
        <authorList>
            <person name="Zhu W."/>
            <person name="Wang G."/>
        </authorList>
    </citation>
    <scope>NUCLEOTIDE SEQUENCE [LARGE SCALE GENOMIC DNA]</scope>
    <source>
        <strain evidence="8 9">SB22</strain>
    </source>
</reference>
<name>W9H3U9_9PROT</name>
<keyword evidence="5" id="KW-0411">Iron-sulfur</keyword>
<dbReference type="PANTHER" id="PTHR44379:SF5">
    <property type="entry name" value="OXIDOREDUCTASE WITH IRON-SULFUR SUBUNIT"/>
    <property type="match status" value="1"/>
</dbReference>